<accession>A0A8S5QK73</accession>
<protein>
    <submittedName>
        <fullName evidence="1">Uncharacterized protein</fullName>
    </submittedName>
</protein>
<dbReference type="EMBL" id="BK015669">
    <property type="protein sequence ID" value="DAE19219.1"/>
    <property type="molecule type" value="Genomic_DNA"/>
</dbReference>
<reference evidence="1" key="1">
    <citation type="journal article" date="2021" name="Proc. Natl. Acad. Sci. U.S.A.">
        <title>A Catalog of Tens of Thousands of Viruses from Human Metagenomes Reveals Hidden Associations with Chronic Diseases.</title>
        <authorList>
            <person name="Tisza M.J."/>
            <person name="Buck C.B."/>
        </authorList>
    </citation>
    <scope>NUCLEOTIDE SEQUENCE</scope>
    <source>
        <strain evidence="1">CtNYt19</strain>
    </source>
</reference>
<sequence>MAKKNTKAENDVTEKEQTTEYEVVATFYDKHTNEEHATGKRLFLTEERANEILDVQSRLGYNLIEKVEDGE</sequence>
<evidence type="ECO:0000313" key="1">
    <source>
        <dbReference type="EMBL" id="DAE19219.1"/>
    </source>
</evidence>
<proteinExistence type="predicted"/>
<name>A0A8S5QK73_9CAUD</name>
<organism evidence="1">
    <name type="scientific">Siphoviridae sp. ctNYt19</name>
    <dbReference type="NCBI Taxonomy" id="2825472"/>
    <lineage>
        <taxon>Viruses</taxon>
        <taxon>Duplodnaviria</taxon>
        <taxon>Heunggongvirae</taxon>
        <taxon>Uroviricota</taxon>
        <taxon>Caudoviricetes</taxon>
    </lineage>
</organism>